<gene>
    <name evidence="2" type="ORF">CEXT_809711</name>
</gene>
<evidence type="ECO:0000313" key="2">
    <source>
        <dbReference type="EMBL" id="GIX69928.1"/>
    </source>
</evidence>
<dbReference type="Proteomes" id="UP001054945">
    <property type="component" value="Unassembled WGS sequence"/>
</dbReference>
<reference evidence="2 3" key="1">
    <citation type="submission" date="2021-06" db="EMBL/GenBank/DDBJ databases">
        <title>Caerostris extrusa draft genome.</title>
        <authorList>
            <person name="Kono N."/>
            <person name="Arakawa K."/>
        </authorList>
    </citation>
    <scope>NUCLEOTIDE SEQUENCE [LARGE SCALE GENOMIC DNA]</scope>
</reference>
<evidence type="ECO:0000313" key="3">
    <source>
        <dbReference type="Proteomes" id="UP001054945"/>
    </source>
</evidence>
<sequence length="107" mass="11382">MSNFGDNVGNKSHVSSNADPAIRGFSSPTSQLFSVVLYGRPEVKDTAGEIPVCRHSVLVVLKAAAPHPPGDDSRGFEPALLQTMSTGFSADIGRGPPSIFTRWVELE</sequence>
<feature type="region of interest" description="Disordered" evidence="1">
    <location>
        <begin position="1"/>
        <end position="26"/>
    </location>
</feature>
<proteinExistence type="predicted"/>
<feature type="compositionally biased region" description="Polar residues" evidence="1">
    <location>
        <begin position="1"/>
        <end position="18"/>
    </location>
</feature>
<organism evidence="2 3">
    <name type="scientific">Caerostris extrusa</name>
    <name type="common">Bark spider</name>
    <name type="synonym">Caerostris bankana</name>
    <dbReference type="NCBI Taxonomy" id="172846"/>
    <lineage>
        <taxon>Eukaryota</taxon>
        <taxon>Metazoa</taxon>
        <taxon>Ecdysozoa</taxon>
        <taxon>Arthropoda</taxon>
        <taxon>Chelicerata</taxon>
        <taxon>Arachnida</taxon>
        <taxon>Araneae</taxon>
        <taxon>Araneomorphae</taxon>
        <taxon>Entelegynae</taxon>
        <taxon>Araneoidea</taxon>
        <taxon>Araneidae</taxon>
        <taxon>Caerostris</taxon>
    </lineage>
</organism>
<dbReference type="EMBL" id="BPLR01019630">
    <property type="protein sequence ID" value="GIX69928.1"/>
    <property type="molecule type" value="Genomic_DNA"/>
</dbReference>
<comment type="caution">
    <text evidence="2">The sequence shown here is derived from an EMBL/GenBank/DDBJ whole genome shotgun (WGS) entry which is preliminary data.</text>
</comment>
<keyword evidence="3" id="KW-1185">Reference proteome</keyword>
<evidence type="ECO:0000256" key="1">
    <source>
        <dbReference type="SAM" id="MobiDB-lite"/>
    </source>
</evidence>
<name>A0AAV4MBV9_CAEEX</name>
<accession>A0AAV4MBV9</accession>
<protein>
    <submittedName>
        <fullName evidence="2">Uncharacterized protein</fullName>
    </submittedName>
</protein>
<dbReference type="AlphaFoldDB" id="A0AAV4MBV9"/>